<comment type="caution">
    <text evidence="10">The sequence shown here is derived from an EMBL/GenBank/DDBJ whole genome shotgun (WGS) entry which is preliminary data.</text>
</comment>
<dbReference type="NCBIfam" id="TIGR00589">
    <property type="entry name" value="ogt"/>
    <property type="match status" value="1"/>
</dbReference>
<dbReference type="InterPro" id="IPR036388">
    <property type="entry name" value="WH-like_DNA-bd_sf"/>
</dbReference>
<accession>L9X1Q0</accession>
<dbReference type="RefSeq" id="WP_007259787.1">
    <property type="nucleotide sequence ID" value="NZ_AOHZ01000057.1"/>
</dbReference>
<keyword evidence="4 10" id="KW-0489">Methyltransferase</keyword>
<comment type="catalytic activity">
    <reaction evidence="8">
        <text>a 6-O-methyl-2'-deoxyguanosine in DNA + L-cysteinyl-[protein] = S-methyl-L-cysteinyl-[protein] + a 2'-deoxyguanosine in DNA</text>
        <dbReference type="Rhea" id="RHEA:24000"/>
        <dbReference type="Rhea" id="RHEA-COMP:10131"/>
        <dbReference type="Rhea" id="RHEA-COMP:10132"/>
        <dbReference type="Rhea" id="RHEA-COMP:11367"/>
        <dbReference type="Rhea" id="RHEA-COMP:11368"/>
        <dbReference type="ChEBI" id="CHEBI:29950"/>
        <dbReference type="ChEBI" id="CHEBI:82612"/>
        <dbReference type="ChEBI" id="CHEBI:85445"/>
        <dbReference type="ChEBI" id="CHEBI:85448"/>
        <dbReference type="EC" id="2.1.1.63"/>
    </reaction>
</comment>
<dbReference type="EMBL" id="AOHZ01000057">
    <property type="protein sequence ID" value="ELY54493.1"/>
    <property type="molecule type" value="Genomic_DNA"/>
</dbReference>
<comment type="catalytic activity">
    <reaction evidence="1">
        <text>a 4-O-methyl-thymidine in DNA + L-cysteinyl-[protein] = a thymidine in DNA + S-methyl-L-cysteinyl-[protein]</text>
        <dbReference type="Rhea" id="RHEA:53428"/>
        <dbReference type="Rhea" id="RHEA-COMP:10131"/>
        <dbReference type="Rhea" id="RHEA-COMP:10132"/>
        <dbReference type="Rhea" id="RHEA-COMP:13555"/>
        <dbReference type="Rhea" id="RHEA-COMP:13556"/>
        <dbReference type="ChEBI" id="CHEBI:29950"/>
        <dbReference type="ChEBI" id="CHEBI:82612"/>
        <dbReference type="ChEBI" id="CHEBI:137386"/>
        <dbReference type="ChEBI" id="CHEBI:137387"/>
        <dbReference type="EC" id="2.1.1.63"/>
    </reaction>
</comment>
<dbReference type="AlphaFoldDB" id="L9X1Q0"/>
<dbReference type="STRING" id="1227499.C493_12549"/>
<proteinExistence type="inferred from homology"/>
<evidence type="ECO:0000256" key="8">
    <source>
        <dbReference type="ARBA" id="ARBA00049348"/>
    </source>
</evidence>
<feature type="domain" description="Methylated-DNA-[protein]-cysteine S-methyltransferase DNA binding" evidence="9">
    <location>
        <begin position="48"/>
        <end position="125"/>
    </location>
</feature>
<evidence type="ECO:0000313" key="10">
    <source>
        <dbReference type="EMBL" id="ELY54493.1"/>
    </source>
</evidence>
<keyword evidence="5 10" id="KW-0808">Transferase</keyword>
<dbReference type="Pfam" id="PF01035">
    <property type="entry name" value="DNA_binding_1"/>
    <property type="match status" value="1"/>
</dbReference>
<evidence type="ECO:0000256" key="6">
    <source>
        <dbReference type="ARBA" id="ARBA00022763"/>
    </source>
</evidence>
<evidence type="ECO:0000313" key="11">
    <source>
        <dbReference type="Proteomes" id="UP000011602"/>
    </source>
</evidence>
<dbReference type="GO" id="GO:0032259">
    <property type="term" value="P:methylation"/>
    <property type="evidence" value="ECO:0007669"/>
    <property type="project" value="UniProtKB-KW"/>
</dbReference>
<evidence type="ECO:0000256" key="5">
    <source>
        <dbReference type="ARBA" id="ARBA00022679"/>
    </source>
</evidence>
<evidence type="ECO:0000259" key="9">
    <source>
        <dbReference type="Pfam" id="PF01035"/>
    </source>
</evidence>
<name>L9X1Q0_9EURY</name>
<evidence type="ECO:0000256" key="3">
    <source>
        <dbReference type="ARBA" id="ARBA00011918"/>
    </source>
</evidence>
<dbReference type="InterPro" id="IPR014048">
    <property type="entry name" value="MethylDNA_cys_MeTrfase_DNA-bd"/>
</dbReference>
<dbReference type="PANTHER" id="PTHR10815">
    <property type="entry name" value="METHYLATED-DNA--PROTEIN-CYSTEINE METHYLTRANSFERASE"/>
    <property type="match status" value="1"/>
</dbReference>
<keyword evidence="11" id="KW-1185">Reference proteome</keyword>
<evidence type="ECO:0000256" key="7">
    <source>
        <dbReference type="ARBA" id="ARBA00023204"/>
    </source>
</evidence>
<dbReference type="Proteomes" id="UP000011602">
    <property type="component" value="Unassembled WGS sequence"/>
</dbReference>
<dbReference type="InterPro" id="IPR036217">
    <property type="entry name" value="MethylDNA_cys_MeTrfase_DNAb"/>
</dbReference>
<dbReference type="GO" id="GO:0006281">
    <property type="term" value="P:DNA repair"/>
    <property type="evidence" value="ECO:0007669"/>
    <property type="project" value="UniProtKB-KW"/>
</dbReference>
<dbReference type="CDD" id="cd06445">
    <property type="entry name" value="ATase"/>
    <property type="match status" value="1"/>
</dbReference>
<dbReference type="Gene3D" id="1.10.10.10">
    <property type="entry name" value="Winged helix-like DNA-binding domain superfamily/Winged helix DNA-binding domain"/>
    <property type="match status" value="1"/>
</dbReference>
<keyword evidence="6" id="KW-0227">DNA damage</keyword>
<dbReference type="SUPFAM" id="SSF46767">
    <property type="entry name" value="Methylated DNA-protein cysteine methyltransferase, C-terminal domain"/>
    <property type="match status" value="1"/>
</dbReference>
<dbReference type="OrthoDB" id="372118at2157"/>
<dbReference type="eggNOG" id="arCOG02724">
    <property type="taxonomic scope" value="Archaea"/>
</dbReference>
<gene>
    <name evidence="10" type="ORF">C493_12549</name>
</gene>
<reference evidence="10 11" key="1">
    <citation type="journal article" date="2014" name="PLoS Genet.">
        <title>Phylogenetically driven sequencing of extremely halophilic archaea reveals strategies for static and dynamic osmo-response.</title>
        <authorList>
            <person name="Becker E.A."/>
            <person name="Seitzer P.M."/>
            <person name="Tritt A."/>
            <person name="Larsen D."/>
            <person name="Krusor M."/>
            <person name="Yao A.I."/>
            <person name="Wu D."/>
            <person name="Madern D."/>
            <person name="Eisen J.A."/>
            <person name="Darling A.E."/>
            <person name="Facciotti M.T."/>
        </authorList>
    </citation>
    <scope>NUCLEOTIDE SEQUENCE [LARGE SCALE GENOMIC DNA]</scope>
    <source>
        <strain evidence="10 11">JCM 12255</strain>
    </source>
</reference>
<comment type="similarity">
    <text evidence="2">Belongs to the MGMT family.</text>
</comment>
<dbReference type="PATRIC" id="fig|1227499.3.peg.2575"/>
<evidence type="ECO:0000256" key="4">
    <source>
        <dbReference type="ARBA" id="ARBA00022603"/>
    </source>
</evidence>
<protein>
    <recommendedName>
        <fullName evidence="3">methylated-DNA--[protein]-cysteine S-methyltransferase</fullName>
        <ecNumber evidence="3">2.1.1.63</ecNumber>
    </recommendedName>
</protein>
<sequence>MRIRPFGHDVDVDDSRIDASPETIREQVREYEAGERSAFDLEVAYPDDFTGSVMRAMAAIPSGETRTYGELASELETAPIAVGQACGRNPVPVIVPCHRVVGADSLTGYGGGLDLKRRLLEHEGAAILGSSDP</sequence>
<dbReference type="PANTHER" id="PTHR10815:SF13">
    <property type="entry name" value="METHYLATED-DNA--PROTEIN-CYSTEINE METHYLTRANSFERASE"/>
    <property type="match status" value="1"/>
</dbReference>
<evidence type="ECO:0000256" key="2">
    <source>
        <dbReference type="ARBA" id="ARBA00008711"/>
    </source>
</evidence>
<dbReference type="InterPro" id="IPR001497">
    <property type="entry name" value="MethylDNA_cys_MeTrfase_AS"/>
</dbReference>
<organism evidence="10 11">
    <name type="scientific">Natronolimnohabitans innermongolicus JCM 12255</name>
    <dbReference type="NCBI Taxonomy" id="1227499"/>
    <lineage>
        <taxon>Archaea</taxon>
        <taxon>Methanobacteriati</taxon>
        <taxon>Methanobacteriota</taxon>
        <taxon>Stenosarchaea group</taxon>
        <taxon>Halobacteria</taxon>
        <taxon>Halobacteriales</taxon>
        <taxon>Natrialbaceae</taxon>
        <taxon>Natronolimnohabitans</taxon>
    </lineage>
</organism>
<dbReference type="FunFam" id="1.10.10.10:FF:000214">
    <property type="entry name" value="Methylated-DNA--protein-cysteine methyltransferase"/>
    <property type="match status" value="1"/>
</dbReference>
<dbReference type="EC" id="2.1.1.63" evidence="3"/>
<keyword evidence="7" id="KW-0234">DNA repair</keyword>
<dbReference type="GO" id="GO:0003908">
    <property type="term" value="F:methylated-DNA-[protein]-cysteine S-methyltransferase activity"/>
    <property type="evidence" value="ECO:0007669"/>
    <property type="project" value="UniProtKB-EC"/>
</dbReference>
<evidence type="ECO:0000256" key="1">
    <source>
        <dbReference type="ARBA" id="ARBA00001286"/>
    </source>
</evidence>
<dbReference type="PROSITE" id="PS00374">
    <property type="entry name" value="MGMT"/>
    <property type="match status" value="1"/>
</dbReference>